<feature type="region of interest" description="Disordered" evidence="1">
    <location>
        <begin position="103"/>
        <end position="125"/>
    </location>
</feature>
<accession>A0A8K0DEQ5</accession>
<sequence length="410" mass="47197">MHPIYSPEYSEEEYIQKIQKMITKLELDAMEKLRRVHPNMTCPKDLAPWDESPFHYPISVPREPTVYTYQLYDPKKPNDVLPPGRLTEDSVVIDHMKAIRKSGQQPTLASLPIPTTEPHPTADQQRSQRAITRSFARAMKQAQQCDTCAKSSISVHSYKAASTQDDGFRTNASSLWSPSELYSKRRIRVKLDLLKPSTKSHAKPTRARQLSVGDRVQARRYPARKPTWRLGTITLKFGKLHYHVNLDSESYCLERHYNQLLRVIVNNPQPKKVTFSPLPPLTVPLTLPMNEPNQLQTKPAEPPDQLQPEPAEVSESQPFLRPIPRRSEETSRLKYSQGDVRNKFVVNAMRKNRFLTINRFIHCADNHNPKEGSPISLLQNDFLKKKCRGSYGYQLDKEEGIKVVKWVDVN</sequence>
<evidence type="ECO:0000313" key="2">
    <source>
        <dbReference type="EMBL" id="KAF2904419.1"/>
    </source>
</evidence>
<dbReference type="Proteomes" id="UP000801492">
    <property type="component" value="Unassembled WGS sequence"/>
</dbReference>
<dbReference type="AlphaFoldDB" id="A0A8K0DEQ5"/>
<organism evidence="2 3">
    <name type="scientific">Ignelater luminosus</name>
    <name type="common">Cucubano</name>
    <name type="synonym">Pyrophorus luminosus</name>
    <dbReference type="NCBI Taxonomy" id="2038154"/>
    <lineage>
        <taxon>Eukaryota</taxon>
        <taxon>Metazoa</taxon>
        <taxon>Ecdysozoa</taxon>
        <taxon>Arthropoda</taxon>
        <taxon>Hexapoda</taxon>
        <taxon>Insecta</taxon>
        <taxon>Pterygota</taxon>
        <taxon>Neoptera</taxon>
        <taxon>Endopterygota</taxon>
        <taxon>Coleoptera</taxon>
        <taxon>Polyphaga</taxon>
        <taxon>Elateriformia</taxon>
        <taxon>Elateroidea</taxon>
        <taxon>Elateridae</taxon>
        <taxon>Agrypninae</taxon>
        <taxon>Pyrophorini</taxon>
        <taxon>Ignelater</taxon>
    </lineage>
</organism>
<dbReference type="EMBL" id="VTPC01000776">
    <property type="protein sequence ID" value="KAF2904419.1"/>
    <property type="molecule type" value="Genomic_DNA"/>
</dbReference>
<name>A0A8K0DEQ5_IGNLU</name>
<reference evidence="2" key="1">
    <citation type="submission" date="2019-08" db="EMBL/GenBank/DDBJ databases">
        <title>The genome of the North American firefly Photinus pyralis.</title>
        <authorList>
            <consortium name="Photinus pyralis genome working group"/>
            <person name="Fallon T.R."/>
            <person name="Sander Lower S.E."/>
            <person name="Weng J.-K."/>
        </authorList>
    </citation>
    <scope>NUCLEOTIDE SEQUENCE</scope>
    <source>
        <strain evidence="2">TRF0915ILg1</strain>
        <tissue evidence="2">Whole body</tissue>
    </source>
</reference>
<protein>
    <submittedName>
        <fullName evidence="2">Uncharacterized protein</fullName>
    </submittedName>
</protein>
<keyword evidence="3" id="KW-1185">Reference proteome</keyword>
<evidence type="ECO:0000313" key="3">
    <source>
        <dbReference type="Proteomes" id="UP000801492"/>
    </source>
</evidence>
<proteinExistence type="predicted"/>
<evidence type="ECO:0000256" key="1">
    <source>
        <dbReference type="SAM" id="MobiDB-lite"/>
    </source>
</evidence>
<feature type="region of interest" description="Disordered" evidence="1">
    <location>
        <begin position="287"/>
        <end position="334"/>
    </location>
</feature>
<gene>
    <name evidence="2" type="ORF">ILUMI_01756</name>
</gene>
<comment type="caution">
    <text evidence="2">The sequence shown here is derived from an EMBL/GenBank/DDBJ whole genome shotgun (WGS) entry which is preliminary data.</text>
</comment>